<name>A0ABQ6CKJ2_9HYPH</name>
<protein>
    <recommendedName>
        <fullName evidence="3">Transposase</fullName>
    </recommendedName>
</protein>
<accession>A0ABQ6CKJ2</accession>
<evidence type="ECO:0000313" key="1">
    <source>
        <dbReference type="EMBL" id="GLS20258.1"/>
    </source>
</evidence>
<organism evidence="1 2">
    <name type="scientific">Labrys miyagiensis</name>
    <dbReference type="NCBI Taxonomy" id="346912"/>
    <lineage>
        <taxon>Bacteria</taxon>
        <taxon>Pseudomonadati</taxon>
        <taxon>Pseudomonadota</taxon>
        <taxon>Alphaproteobacteria</taxon>
        <taxon>Hyphomicrobiales</taxon>
        <taxon>Xanthobacteraceae</taxon>
        <taxon>Labrys</taxon>
    </lineage>
</organism>
<gene>
    <name evidence="1" type="ORF">GCM10007874_32750</name>
</gene>
<dbReference type="Proteomes" id="UP001156882">
    <property type="component" value="Unassembled WGS sequence"/>
</dbReference>
<dbReference type="EMBL" id="BSPC01000028">
    <property type="protein sequence ID" value="GLS20258.1"/>
    <property type="molecule type" value="Genomic_DNA"/>
</dbReference>
<evidence type="ECO:0008006" key="3">
    <source>
        <dbReference type="Google" id="ProtNLM"/>
    </source>
</evidence>
<proteinExistence type="predicted"/>
<sequence>MIRGMFRKPAEAAEVRRRGTTEKVVADLRRRWEGVVIESPAMHLEKQGRAKFEWRGVARHLQRQHRCPGEVPAKLMSSHKYFAVPTLAISLAPVQARVPTSAVSALDANAGRVAVAPNLWVVKDGLGYRDPKQSPRNLLCV</sequence>
<keyword evidence="2" id="KW-1185">Reference proteome</keyword>
<evidence type="ECO:0000313" key="2">
    <source>
        <dbReference type="Proteomes" id="UP001156882"/>
    </source>
</evidence>
<comment type="caution">
    <text evidence="1">The sequence shown here is derived from an EMBL/GenBank/DDBJ whole genome shotgun (WGS) entry which is preliminary data.</text>
</comment>
<reference evidence="2" key="1">
    <citation type="journal article" date="2019" name="Int. J. Syst. Evol. Microbiol.">
        <title>The Global Catalogue of Microorganisms (GCM) 10K type strain sequencing project: providing services to taxonomists for standard genome sequencing and annotation.</title>
        <authorList>
            <consortium name="The Broad Institute Genomics Platform"/>
            <consortium name="The Broad Institute Genome Sequencing Center for Infectious Disease"/>
            <person name="Wu L."/>
            <person name="Ma J."/>
        </authorList>
    </citation>
    <scope>NUCLEOTIDE SEQUENCE [LARGE SCALE GENOMIC DNA]</scope>
    <source>
        <strain evidence="2">NBRC 101365</strain>
    </source>
</reference>